<dbReference type="InterPro" id="IPR051055">
    <property type="entry name" value="PIF1_helicase"/>
</dbReference>
<reference evidence="2" key="1">
    <citation type="submission" date="2023-10" db="EMBL/GenBank/DDBJ databases">
        <authorList>
            <person name="Chen Y."/>
            <person name="Shah S."/>
            <person name="Dougan E. K."/>
            <person name="Thang M."/>
            <person name="Chan C."/>
        </authorList>
    </citation>
    <scope>NUCLEOTIDE SEQUENCE [LARGE SCALE GENOMIC DNA]</scope>
</reference>
<dbReference type="Proteomes" id="UP001189429">
    <property type="component" value="Unassembled WGS sequence"/>
</dbReference>
<evidence type="ECO:0000256" key="1">
    <source>
        <dbReference type="SAM" id="MobiDB-lite"/>
    </source>
</evidence>
<dbReference type="SUPFAM" id="SSF52540">
    <property type="entry name" value="P-loop containing nucleoside triphosphate hydrolases"/>
    <property type="match status" value="4"/>
</dbReference>
<feature type="compositionally biased region" description="Low complexity" evidence="1">
    <location>
        <begin position="120"/>
        <end position="132"/>
    </location>
</feature>
<proteinExistence type="predicted"/>
<feature type="compositionally biased region" description="Acidic residues" evidence="1">
    <location>
        <begin position="676"/>
        <end position="690"/>
    </location>
</feature>
<feature type="region of interest" description="Disordered" evidence="1">
    <location>
        <begin position="2789"/>
        <end position="2816"/>
    </location>
</feature>
<feature type="compositionally biased region" description="Acidic residues" evidence="1">
    <location>
        <begin position="3814"/>
        <end position="3824"/>
    </location>
</feature>
<keyword evidence="3" id="KW-1185">Reference proteome</keyword>
<feature type="compositionally biased region" description="Basic and acidic residues" evidence="1">
    <location>
        <begin position="3308"/>
        <end position="3321"/>
    </location>
</feature>
<feature type="region of interest" description="Disordered" evidence="1">
    <location>
        <begin position="119"/>
        <end position="153"/>
    </location>
</feature>
<feature type="region of interest" description="Disordered" evidence="1">
    <location>
        <begin position="416"/>
        <end position="444"/>
    </location>
</feature>
<dbReference type="Pfam" id="PF13604">
    <property type="entry name" value="AAA_30"/>
    <property type="match status" value="2"/>
</dbReference>
<gene>
    <name evidence="2" type="ORF">PCOR1329_LOCUS2966</name>
</gene>
<dbReference type="PANTHER" id="PTHR47642">
    <property type="entry name" value="ATP-DEPENDENT DNA HELICASE"/>
    <property type="match status" value="1"/>
</dbReference>
<dbReference type="Gene3D" id="2.30.30.940">
    <property type="match status" value="2"/>
</dbReference>
<evidence type="ECO:0000313" key="3">
    <source>
        <dbReference type="Proteomes" id="UP001189429"/>
    </source>
</evidence>
<sequence>MGDGAVMECCFNSHEAGKKAQAKFNGRCMWCSPVRLETVCKDARQSKLAARFLVILNDLDKGIFDVAAERLAAHENGNEIVDRASAILAERAEVVDQQPAEPNEGDQGDVAMQLAEEETAGAMGPADEAAAAEPPPVPAEGESAQGERPPPAPRCARRLCEGYALAQAMGRKLRAKQESGVCVFSTVKPGLRARAADGHCVFCTPERMKEAVGNPKKQRNVVSALKKFEQEKPAAENQQPEIYQKALGRLRRHLTVEEFKTIVTPKHCCRGAGADMCIFNTKLPGKPARVKKSDNSLCSWCDPGRLRTMQTSRAGGILAQLKVFHEKNPVVSAKAKEIARGVFGDDYVAKLQQKRVRAFQQKARHLRRHGDQKKQWAEALKTRHLQMAPPHEDREARKRYRAGVLADQKKVMNSFFPEEAERRPRGRADEVPKPDDVLPPLKDATHSDLSAGLRSWLERGSWGKCRTCGCLQPRPMHEIDLAGDPKVEIPQKQCRRCNAGRDYWAPCPDDVPKPLRNLSEDIVQALRPVEIDVGPETRSTDSLGRWNGYRKKVKMVTFYFSKWRVVDKISELEGKDTRSTARRAHRYLMSCDESAYRRFHDMHETFMNKHGEDAEDRKRRRPYHFLQEVGLECALWPQLYWREDMTETHEQWSDVRREENREAKDPKKKRARYGDDSEESACEDAEEDEERAGQRTSVKRSFIAKCMSDLIGYQGNFELLQFVFDLNLWATLGAKKNLNLENVPMRIRMKGHPFSPLYWKDTLNALVDLVRQVGLPKLFFTIAPWEQSFPYHEWLRDEMHKTLKTRMHLPVGETLHITHSLMQIVRGVIAGNNQQSQGRADRRWKKHVFSSKTEDGVGNKSVISFTRVEFQDGSRKEGTKRYDGSGRPHLHVLFFADEDVLADAKLEQHIFASKSDEFSDHLKGYIDGSQLDKRGESESKWPVYNGEPGYHVQAEKLLLQHSSADKEAGLRAFCVDVMDAVPIHQDWLESDGESLLLQYVTKYVAKFSDSSYDEWMSDQASADSVARRVCFEYHPYEPEMILQLCGAQYRQVDLSTVSGGWKSVAAPYVGMQETPAWVKKYESCPWRSEEMCLLDWLRKTNDSGEIAGWLKARHQKALCEAAYEHHCGTMTPGTEPPSQTAFRTDLRKQYKQSDESAPFVDWMKEISVRAGASVADFPTLEEYARTYTVRGEKIVAVDTVFEFNDRYYGQWAAMNVPFRNLEDLQCEVVQRLVPSKYQHLATALKLCSDRQRVSEEFQDMFVDQAKFMNLMKVAGNSQKFSEAVHRMIVGQRKLIDMYLTGVLNKEDEKGGLDAEAVAMGNRRHAREDAQGDVVFLRKQLQFEEAVNDSVDRALLANHSEDWEMADQAREEAFERNKPIICLGKPGTGKTTVVKACIRRAQEGGGRVLFALPTAQLSSRMKQALQDLEGVEIATCHAAFKLNEPITEALPLMTVYDLVVVDEVSLLDCPQFERMLKLWSVAEKVPALVFLGDKYQLPGVGETRPWESCAWDRPRCYHVKLDETWRCKEQRFQDILDELRTSKPSKDTLHKICRGRKAWKSGEPTPADLKALFEKHPDTRIVTCTRKGAATVNAAAIVALYGRKSPLASLPGDVELNPENYWDGKFRTDRQPIPSAVPVYKRMMVYLTKNVRKEDDFVNGMLCEVENYHAEEDMLRVRTKTGHRLAISRWTDREKGNAVYFPIRPGYASTIDKVQGDEFRHITIYLDGYPRPAAGYTALSRVATSDDYLIGGHVDGKHNRIGDGSQECMRYLCEQDATDGAFGLAPAPAAAAAHAWRGAWRTLGAISELSVKDATDGAFGLAPAFAPAAAAAHARRASGARERYLRAIFEGVPRALVSAISELSLKDATVGAFAVAFAPAAAAAHARRASGARERYLRAIFEGVPRALVSAISELSLKDATVGAFAVAFAPAAAAAHARRASGARERYLRAIFEGVPRALVSAISELSLKDATVGAFGVALAPAAAAAHARRASGARERYLRAIFEGVPRALVSAISELSLKDATVGAFAVACAPAAAAAHARRASGARERYLRAIFEGVPRALVSAISELSLKDATVGAFAVAFAPAAAAAHARRASGARERYLRAIFEGVPRALVSAISELSLKDATVGAFAVAFALAAAAAHARRASGGRERYLRAIFEGVPRALVSAISELSLKDATVGAFAVAFAHAAAAPTPGVPRALVSAISELSLKGATVGAFAVAFAPLRPPPTPGVPRALVSAISELSLKDATVGAFAVAFAPAAAAAHARRASGARERYLRAIFEGVPRALVSAISELSLKDATVGAFAVAFAPAAAAAHARRAAGARERYLRAIFEGVPRALVSAISELSLKDATVGAFGVAVAAAAAATHARRASGARERYLRAIFEGVPRALVSAISELSLKGATVGAFGVASAPAAAAAHARRASGASWSAISDLSLKDPTVGAFAVAFAAAAAAAHARRASGARERYLRAIFEGVPRALVSAISELSLKDATVGAFAVACAPAAAAAHARRASGARERYLRAIFEGVPRALLSAISELFLKDATVGAFGVAFALAAAAIHAGRASGAPERYLRAIFEGVPRALLSAICELSLKDATLGAFAVVFAPAAAATHARPLPTPGVPRALVTAISELSLKDATDGAFGPAPRTLAAMGPRRCSGFATDDGIVIECCFNPWEKGKRAQGKFEGKCQWCSPIRMATICATPQQSKLTAHSLANLHELDIGIYDMAVERLKMHESGDQLIARAVGIISERSQVGVPPPPPIEGDQGNVVSQAAEEEIPAAMEPDEEAAAAGPPAAAEPPPVLAEGEGAAAGRRRHRLCEGYSLARAMGRRLRSKEDEGVCLFSREHPGQRARALDGKCLWCTPARMKEAASNPAKKKEAMTDLKKFEARNPALKQKALGRLRRHLTAQEYKVIVTPHNCCRGAGDAMCPFSTANPGQPAYVKKADKHLCSWCDPPRLRGMQGVKRNGLLTQLKVFREKDKAVFAKAEAILKEVFGDNYLAQLKKKTVRQNQQAAKARRRTGKTNWPTKLAKRRLVMESPTVDEEARKKFRKLALADLKKVENSFYKDKAERKLRGRADEVPKSKDLEPPIGEAGFSDLSKGLRSWAAKGSWGICKECHVLQPRPMHEIDMFLDASEEISKSACRRCNASREMYVPLPDDVPGPLRGLSEDIVEALRPIEIDVGPETRSTDTFGRPNGYRKKVKMITFYFSKWHVKDKIKELDDDAWRTAKKAYKYLLSCEESSYKRFHDMHEKFLRMHGEDAADRKRKRPDHFLQEVGLECALWPNLYWCTEMTETHEQWSDARREERRDAQEAKKKKAKYGYDSDAEEDEGGDGGGQRTSVKRSFMTKCLSPLLGYGSNFELLQFVYDLNLWATLGAKKNLGLDNVPMRMLMKGHTFSPLYWKEVHNALVDLVRQVGFPKLFFTIAPWEPCFKYHDWLRDEMEKTLRTRMYLPVGETLHMSHVLMQIVRGMLAGNNNQKMDRSGRSWTKHVFAATDADGKQVRVQTFTRLEFQDGSRKEGTKRYDGSGRPHLHVLFFADDDAMSNMGLEHHLFATKPHGFSDDLKGYVDGSQLNKHGDAESKWPIYHGPSGVHGDDGVLQLKHTEEDHDAGLRAYCADVMDGLPCHQDWQTSDGEAMLLQYVSKYVAKFSDSSYDEWMSDKASADSVARRVCFEYHPYEPEMILQLCGAQFRQYDISTVSGGFRTVTAPYSGMADVPDWVQRYVDCSWRHEGMTLLEWLRKTTDDGAIAGWLKRKHKQELVLALYRRYRATVPEGEEPQALDAHWRFLRAEYKGMTDADGGGSGNSDEDSDAEDEEQPKTFEEFLAKKHRDEKSEGEDDFPSLKEFARAYRMQGEKVVSVDTVYELNDRYYGQWAAMNVPFRSLGELEFEDVNRLVPQKYKYLAAALRLCSDQGRVAEEHHDLFTDGRRLVDYMSASAKSSKFTEAVHHMIVGQRKLINMYLTGIIDKADEKAAADAEAAVIANRRPARGEGQEEVDFNPKQLQLEEAINERVDRAVRAELSEDWEEADEAREEAYKKNTPVICLGKPGTGKTTVVKSCIRRAQEQGARVLFALPTAQLSSRMKQALQGLDGLTIDTCHAAFKLHEPISESLHRMTDFDLVVVDEVSLLSCDSFERILKLWSVAGKVPALVFLGDKYQLPGVEPTRPWESAAWKQPRCFHVKLTETWRCKEERFQEILDELRTDKPSKETFRKIVRDHKAWKSRGDPTPAEMKKLFEKHPDTRIVTCTRRGAAAVNEAAVAALYGRKTPLATLDGDVELNPENYLDGKLRTDRRLVPSKVPIYKGMKLYLTKNKNKEADEVNGMLCEVENYHAEEDMLRVMTKTGHRLAITRWTDREKGNAVYFPIRLGYASTIDKVQGDEFPHITIYLDGWPRPAAGYTALSRVATSDDYLIGGYVERDNFIP</sequence>
<name>A0ABN9PH89_9DINO</name>
<accession>A0ABN9PH89</accession>
<feature type="compositionally biased region" description="Basic and acidic residues" evidence="1">
    <location>
        <begin position="419"/>
        <end position="436"/>
    </location>
</feature>
<evidence type="ECO:0000313" key="2">
    <source>
        <dbReference type="EMBL" id="CAK0792326.1"/>
    </source>
</evidence>
<feature type="region of interest" description="Disordered" evidence="1">
    <location>
        <begin position="3308"/>
        <end position="3347"/>
    </location>
</feature>
<dbReference type="EMBL" id="CAUYUJ010000755">
    <property type="protein sequence ID" value="CAK0792326.1"/>
    <property type="molecule type" value="Genomic_DNA"/>
</dbReference>
<feature type="region of interest" description="Disordered" evidence="1">
    <location>
        <begin position="651"/>
        <end position="694"/>
    </location>
</feature>
<dbReference type="InterPro" id="IPR027417">
    <property type="entry name" value="P-loop_NTPase"/>
</dbReference>
<evidence type="ECO:0008006" key="4">
    <source>
        <dbReference type="Google" id="ProtNLM"/>
    </source>
</evidence>
<organism evidence="2 3">
    <name type="scientific">Prorocentrum cordatum</name>
    <dbReference type="NCBI Taxonomy" id="2364126"/>
    <lineage>
        <taxon>Eukaryota</taxon>
        <taxon>Sar</taxon>
        <taxon>Alveolata</taxon>
        <taxon>Dinophyceae</taxon>
        <taxon>Prorocentrales</taxon>
        <taxon>Prorocentraceae</taxon>
        <taxon>Prorocentrum</taxon>
    </lineage>
</organism>
<comment type="caution">
    <text evidence="2">The sequence shown here is derived from an EMBL/GenBank/DDBJ whole genome shotgun (WGS) entry which is preliminary data.</text>
</comment>
<protein>
    <recommendedName>
        <fullName evidence="4">ATP-dependent DNA helicase</fullName>
    </recommendedName>
</protein>
<feature type="compositionally biased region" description="Basic and acidic residues" evidence="1">
    <location>
        <begin position="651"/>
        <end position="665"/>
    </location>
</feature>
<dbReference type="Gene3D" id="3.40.50.300">
    <property type="entry name" value="P-loop containing nucleotide triphosphate hydrolases"/>
    <property type="match status" value="4"/>
</dbReference>
<feature type="non-terminal residue" evidence="2">
    <location>
        <position position="4432"/>
    </location>
</feature>
<feature type="region of interest" description="Disordered" evidence="1">
    <location>
        <begin position="3804"/>
        <end position="3826"/>
    </location>
</feature>